<protein>
    <submittedName>
        <fullName evidence="1">Uncharacterized protein</fullName>
    </submittedName>
</protein>
<proteinExistence type="predicted"/>
<sequence>MPNYLLDNQRFSQVRIFIKLQKNNRNEEVIYNSMFRNVGIELFSHLQKQLQ</sequence>
<evidence type="ECO:0000313" key="2">
    <source>
        <dbReference type="Proteomes" id="UP001496674"/>
    </source>
</evidence>
<evidence type="ECO:0000313" key="1">
    <source>
        <dbReference type="EMBL" id="BEH00134.1"/>
    </source>
</evidence>
<dbReference type="EMBL" id="AP028055">
    <property type="protein sequence ID" value="BEH00134.1"/>
    <property type="molecule type" value="Genomic_DNA"/>
</dbReference>
<keyword evidence="2" id="KW-1185">Reference proteome</keyword>
<name>A0ABM8IEN6_9BACE</name>
<gene>
    <name evidence="1" type="ORF">BSYN_23980</name>
</gene>
<accession>A0ABM8IEN6</accession>
<reference evidence="1 2" key="1">
    <citation type="submission" date="2023-04" db="EMBL/GenBank/DDBJ databases">
        <title>Draft genome sequence of acteroides sedimenti strain YN3PY1.</title>
        <authorList>
            <person name="Yoshida N."/>
        </authorList>
    </citation>
    <scope>NUCLEOTIDE SEQUENCE [LARGE SCALE GENOMIC DNA]</scope>
    <source>
        <strain evidence="1 2">YN3PY1</strain>
    </source>
</reference>
<dbReference type="Proteomes" id="UP001496674">
    <property type="component" value="Chromosome"/>
</dbReference>
<organism evidence="1 2">
    <name type="scientific">Bacteroides sedimenti</name>
    <dbReference type="NCBI Taxonomy" id="2136147"/>
    <lineage>
        <taxon>Bacteria</taxon>
        <taxon>Pseudomonadati</taxon>
        <taxon>Bacteroidota</taxon>
        <taxon>Bacteroidia</taxon>
        <taxon>Bacteroidales</taxon>
        <taxon>Bacteroidaceae</taxon>
        <taxon>Bacteroides</taxon>
    </lineage>
</organism>